<feature type="compositionally biased region" description="Low complexity" evidence="1">
    <location>
        <begin position="1006"/>
        <end position="1018"/>
    </location>
</feature>
<feature type="compositionally biased region" description="Basic and acidic residues" evidence="1">
    <location>
        <begin position="233"/>
        <end position="253"/>
    </location>
</feature>
<feature type="compositionally biased region" description="Polar residues" evidence="1">
    <location>
        <begin position="1059"/>
        <end position="1068"/>
    </location>
</feature>
<feature type="compositionally biased region" description="Low complexity" evidence="1">
    <location>
        <begin position="693"/>
        <end position="708"/>
    </location>
</feature>
<reference evidence="3 4" key="1">
    <citation type="journal article" date="2020" name="Fungal Divers.">
        <title>Resolving the Mortierellaceae phylogeny through synthesis of multi-gene phylogenetics and phylogenomics.</title>
        <authorList>
            <person name="Vandepol N."/>
            <person name="Liber J."/>
            <person name="Desiro A."/>
            <person name="Na H."/>
            <person name="Kennedy M."/>
            <person name="Barry K."/>
            <person name="Grigoriev I.V."/>
            <person name="Miller A.N."/>
            <person name="O'Donnell K."/>
            <person name="Stajich J.E."/>
            <person name="Bonito G."/>
        </authorList>
    </citation>
    <scope>NUCLEOTIDE SEQUENCE [LARGE SCALE GENOMIC DNA]</scope>
    <source>
        <strain evidence="3 4">AD045</strain>
    </source>
</reference>
<comment type="caution">
    <text evidence="3">The sequence shown here is derived from an EMBL/GenBank/DDBJ whole genome shotgun (WGS) entry which is preliminary data.</text>
</comment>
<feature type="region of interest" description="Disordered" evidence="1">
    <location>
        <begin position="172"/>
        <end position="258"/>
    </location>
</feature>
<dbReference type="PROSITE" id="PS50829">
    <property type="entry name" value="GYF"/>
    <property type="match status" value="1"/>
</dbReference>
<organism evidence="3 4">
    <name type="scientific">Linnemannia gamsii</name>
    <dbReference type="NCBI Taxonomy" id="64522"/>
    <lineage>
        <taxon>Eukaryota</taxon>
        <taxon>Fungi</taxon>
        <taxon>Fungi incertae sedis</taxon>
        <taxon>Mucoromycota</taxon>
        <taxon>Mortierellomycotina</taxon>
        <taxon>Mortierellomycetes</taxon>
        <taxon>Mortierellales</taxon>
        <taxon>Mortierellaceae</taxon>
        <taxon>Linnemannia</taxon>
    </lineage>
</organism>
<accession>A0ABQ7JUA8</accession>
<gene>
    <name evidence="3" type="ORF">BGZ96_010822</name>
</gene>
<feature type="compositionally biased region" description="Basic and acidic residues" evidence="1">
    <location>
        <begin position="817"/>
        <end position="828"/>
    </location>
</feature>
<dbReference type="Proteomes" id="UP001194696">
    <property type="component" value="Unassembled WGS sequence"/>
</dbReference>
<sequence>MTSNTMNFGPEWMRRFPAKTTSASAHSSQHDLLPRAPSPLQDWGQLAAQSAGSAITPGAAGGGNPTGPAFSYSSVAATNARSLNGPSSTTLTAGSYEAPLSESIASDTLNPFKYSKDLMLSLFKPVGFPIEFERHEYATSEDALMPMSSHPFSDQEIKILSGSVNSEVARRVVQPGEGGQERSQGQRRESLSNNEHSKDRDHAGRHDRSDRSSQSRSHDSKHQQGSTARPRHLNAEDRSHSIKRHEQGSRDQEDGLWNSPVRNALGSFDSNGVFRVVHERDESLEPATDSKGTSLEPEEPTQLSSTSHQASTSAEPGSSPSDVGLEPSHTGSHSLLNGTNNNDAFSFTENSISGSLDMKPVREESSFAPFGSSHAPGFNSGPAYDPTPAELSKWLYRDPTGNVQGPFASEEMHEWYKGRFFTMDLLVKREQDTNFEPLGALIRKLGSDEKPFLLADLQPTAPLARPNLSLAQNRQGSGLGHFNSSSWGGISAPSTPGTPSFGVDRMFQQQQQQQYSSGDLFGGSGNPIQQQQQQHQQQPTQDSFSGLDQKWNSGLFGPSQGLDSNVAGAGGWAGDAFSRSSMGNLGGPQTPLGGNFMSQQGRLMNQQLERQQYMQLLQRQIQMQHILHQQQFMAAQQQFGNDPHALSSLLAQQQAQQRQLQMRLQQVQHMGFHGVGGVTTPGGSAMPWGGLGQQPSSPWSSSIIQPSSDNYFEYGSGDSNNGGHSMMQQQQQQHLQQQGDQPQSFTQQPQQQHKDVQEHHASKPAEVEDSVQTIAQDLAKVEFSDTSRQQLDEQTHQTPATPVVEYVKEDVLEETSPVDHHESTAEELREGEEEIEPVIAKEWVEEKKVKAEEPQVKEEPQQETFESETEEEHETEFDQDHGDSKSVIAEDASEDVVSESGWGVAPEQQQRVIKAVPAPWAKPSRTEDSSEKKALTLREIQEMEAKRAEEIRAAERQAQTAAAAAGVLDFAKGLGGTPWQTASAPKKKTLREIQEEEEAALKRARSAQAAAQPAASAPVSSTGLAGIVTSGTGSAGKRYADTIGPKPVTIPANAGPWGTPSSVNATKPLSMSRTTSAYTSATSVNSSAASSPAVRAVDTNSWIEVDNKRGNKPSIEAPAPAPAPAVRAPVHNANRNSDEPRPASEEFLRWCRQALKGLQNVVLEDFIQMLLSFPLNPDPMTVEIIQDSIYANSQSLNGRQFADEFIKRRKADAYPNGMGPVSASTISGNNNHNSASSGGHDSSFKVVSKKGKKKN</sequence>
<protein>
    <recommendedName>
        <fullName evidence="2">GYF domain-containing protein</fullName>
    </recommendedName>
</protein>
<evidence type="ECO:0000313" key="4">
    <source>
        <dbReference type="Proteomes" id="UP001194696"/>
    </source>
</evidence>
<dbReference type="Gene3D" id="3.30.1490.40">
    <property type="match status" value="1"/>
</dbReference>
<feature type="region of interest" description="Disordered" evidence="1">
    <location>
        <begin position="674"/>
        <end position="768"/>
    </location>
</feature>
<feature type="region of interest" description="Disordered" evidence="1">
    <location>
        <begin position="1102"/>
        <end position="1142"/>
    </location>
</feature>
<feature type="compositionally biased region" description="Polar residues" evidence="1">
    <location>
        <begin position="329"/>
        <end position="342"/>
    </location>
</feature>
<feature type="region of interest" description="Disordered" evidence="1">
    <location>
        <begin position="1216"/>
        <end position="1255"/>
    </location>
</feature>
<evidence type="ECO:0000313" key="3">
    <source>
        <dbReference type="EMBL" id="KAG0284842.1"/>
    </source>
</evidence>
<feature type="compositionally biased region" description="Acidic residues" evidence="1">
    <location>
        <begin position="865"/>
        <end position="875"/>
    </location>
</feature>
<feature type="compositionally biased region" description="Polar residues" evidence="1">
    <location>
        <begin position="301"/>
        <end position="321"/>
    </location>
</feature>
<proteinExistence type="predicted"/>
<feature type="region of interest" description="Disordered" evidence="1">
    <location>
        <begin position="481"/>
        <end position="559"/>
    </location>
</feature>
<feature type="compositionally biased region" description="Basic and acidic residues" evidence="1">
    <location>
        <begin position="924"/>
        <end position="935"/>
    </location>
</feature>
<feature type="compositionally biased region" description="Basic and acidic residues" evidence="1">
    <location>
        <begin position="752"/>
        <end position="766"/>
    </location>
</feature>
<feature type="region of interest" description="Disordered" evidence="1">
    <location>
        <begin position="972"/>
        <end position="1068"/>
    </location>
</feature>
<feature type="compositionally biased region" description="Polar residues" evidence="1">
    <location>
        <begin position="481"/>
        <end position="498"/>
    </location>
</feature>
<dbReference type="InterPro" id="IPR003169">
    <property type="entry name" value="GYF"/>
</dbReference>
<dbReference type="PANTHER" id="PTHR14445">
    <property type="entry name" value="GRB10 INTERACTING GYF PROTEIN"/>
    <property type="match status" value="1"/>
</dbReference>
<dbReference type="CDD" id="cd00072">
    <property type="entry name" value="GYF"/>
    <property type="match status" value="1"/>
</dbReference>
<dbReference type="Pfam" id="PF02213">
    <property type="entry name" value="GYF"/>
    <property type="match status" value="1"/>
</dbReference>
<dbReference type="InterPro" id="IPR035445">
    <property type="entry name" value="GYF-like_dom_sf"/>
</dbReference>
<dbReference type="InterPro" id="IPR051640">
    <property type="entry name" value="GRB10-interact_GYF"/>
</dbReference>
<feature type="compositionally biased region" description="Low complexity" evidence="1">
    <location>
        <begin position="1227"/>
        <end position="1246"/>
    </location>
</feature>
<feature type="compositionally biased region" description="Low complexity" evidence="1">
    <location>
        <begin position="728"/>
        <end position="751"/>
    </location>
</feature>
<feature type="region of interest" description="Disordered" evidence="1">
    <location>
        <begin position="282"/>
        <end position="342"/>
    </location>
</feature>
<keyword evidence="4" id="KW-1185">Reference proteome</keyword>
<name>A0ABQ7JUA8_9FUNG</name>
<dbReference type="SMART" id="SM00444">
    <property type="entry name" value="GYF"/>
    <property type="match status" value="1"/>
</dbReference>
<feature type="compositionally biased region" description="Basic and acidic residues" evidence="1">
    <location>
        <begin position="184"/>
        <end position="222"/>
    </location>
</feature>
<dbReference type="SUPFAM" id="SSF55277">
    <property type="entry name" value="GYF domain"/>
    <property type="match status" value="1"/>
</dbReference>
<dbReference type="EMBL" id="JAAAIM010000725">
    <property type="protein sequence ID" value="KAG0284842.1"/>
    <property type="molecule type" value="Genomic_DNA"/>
</dbReference>
<feature type="compositionally biased region" description="Low complexity" evidence="1">
    <location>
        <begin position="529"/>
        <end position="538"/>
    </location>
</feature>
<feature type="domain" description="GYF" evidence="2">
    <location>
        <begin position="391"/>
        <end position="439"/>
    </location>
</feature>
<feature type="compositionally biased region" description="Polar residues" evidence="1">
    <location>
        <begin position="539"/>
        <end position="552"/>
    </location>
</feature>
<feature type="compositionally biased region" description="Polar residues" evidence="1">
    <location>
        <begin position="717"/>
        <end position="727"/>
    </location>
</feature>
<feature type="compositionally biased region" description="Basic and acidic residues" evidence="1">
    <location>
        <begin position="842"/>
        <end position="860"/>
    </location>
</feature>
<evidence type="ECO:0000259" key="2">
    <source>
        <dbReference type="PROSITE" id="PS50829"/>
    </source>
</evidence>
<dbReference type="PANTHER" id="PTHR14445:SF36">
    <property type="entry name" value="FI03272P-RELATED"/>
    <property type="match status" value="1"/>
</dbReference>
<feature type="region of interest" description="Disordered" evidence="1">
    <location>
        <begin position="814"/>
        <end position="935"/>
    </location>
</feature>
<evidence type="ECO:0000256" key="1">
    <source>
        <dbReference type="SAM" id="MobiDB-lite"/>
    </source>
</evidence>